<dbReference type="InterPro" id="IPR001509">
    <property type="entry name" value="Epimerase_deHydtase"/>
</dbReference>
<dbReference type="PANTHER" id="PTHR43103">
    <property type="entry name" value="NUCLEOSIDE-DIPHOSPHATE-SUGAR EPIMERASE"/>
    <property type="match status" value="1"/>
</dbReference>
<proteinExistence type="inferred from homology"/>
<dbReference type="GO" id="GO:0016491">
    <property type="term" value="F:oxidoreductase activity"/>
    <property type="evidence" value="ECO:0007669"/>
    <property type="project" value="UniProtKB-KW"/>
</dbReference>
<name>A0A6J7Q475_9ZZZZ</name>
<protein>
    <submittedName>
        <fullName evidence="5">Unannotated protein</fullName>
    </submittedName>
</protein>
<comment type="similarity">
    <text evidence="1">Belongs to the NAD(P)-dependent epimerase/dehydratase family.</text>
</comment>
<dbReference type="PANTHER" id="PTHR43103:SF5">
    <property type="entry name" value="4-EPIMERASE, PUTATIVE (AFU_ORTHOLOGUE AFUA_7G00360)-RELATED"/>
    <property type="match status" value="1"/>
</dbReference>
<accession>A0A6J7Q475</accession>
<dbReference type="CDD" id="cd08946">
    <property type="entry name" value="SDR_e"/>
    <property type="match status" value="1"/>
</dbReference>
<keyword evidence="2" id="KW-0560">Oxidoreductase</keyword>
<evidence type="ECO:0000259" key="4">
    <source>
        <dbReference type="Pfam" id="PF01370"/>
    </source>
</evidence>
<feature type="domain" description="NAD-dependent epimerase/dehydratase" evidence="4">
    <location>
        <begin position="3"/>
        <end position="169"/>
    </location>
</feature>
<gene>
    <name evidence="5" type="ORF">UFOPK4049_00945</name>
</gene>
<dbReference type="EMBL" id="CAFBPB010000129">
    <property type="protein sequence ID" value="CAB5009382.1"/>
    <property type="molecule type" value="Genomic_DNA"/>
</dbReference>
<evidence type="ECO:0000256" key="3">
    <source>
        <dbReference type="ARBA" id="ARBA00023027"/>
    </source>
</evidence>
<organism evidence="5">
    <name type="scientific">freshwater metagenome</name>
    <dbReference type="NCBI Taxonomy" id="449393"/>
    <lineage>
        <taxon>unclassified sequences</taxon>
        <taxon>metagenomes</taxon>
        <taxon>ecological metagenomes</taxon>
    </lineage>
</organism>
<dbReference type="InterPro" id="IPR036291">
    <property type="entry name" value="NAD(P)-bd_dom_sf"/>
</dbReference>
<sequence>MKITITGATGLLGKTATQHFAAAGHQVTAVDRVDGEVPEGVKLVIGDLTDLDFTDSVIAGADAVVHLGAIPSPRDERQYFVFRNNCDSTFAVFSAAVHAKVKVVAYASSQSIYGTAWSDDWYSPQYLPIDEQHPLVYQESYALTKEVNELSAQMFARRGKTAFVGFRFPLTHDVEHIQKVAEEFKSGEDKRVSYLAKICFSYLDRRDAAKALELAATSDITGANVFVFSAPDSFSYMTTEETFKKWHPTTELRGDFSGYQSPFTSQKFIDRFGYKPQYLLDRSKM</sequence>
<dbReference type="Pfam" id="PF01370">
    <property type="entry name" value="Epimerase"/>
    <property type="match status" value="1"/>
</dbReference>
<reference evidence="5" key="1">
    <citation type="submission" date="2020-05" db="EMBL/GenBank/DDBJ databases">
        <authorList>
            <person name="Chiriac C."/>
            <person name="Salcher M."/>
            <person name="Ghai R."/>
            <person name="Kavagutti S V."/>
        </authorList>
    </citation>
    <scope>NUCLEOTIDE SEQUENCE</scope>
</reference>
<evidence type="ECO:0000313" key="5">
    <source>
        <dbReference type="EMBL" id="CAB5009382.1"/>
    </source>
</evidence>
<evidence type="ECO:0000256" key="1">
    <source>
        <dbReference type="ARBA" id="ARBA00007637"/>
    </source>
</evidence>
<dbReference type="Gene3D" id="3.40.50.720">
    <property type="entry name" value="NAD(P)-binding Rossmann-like Domain"/>
    <property type="match status" value="1"/>
</dbReference>
<keyword evidence="3" id="KW-0520">NAD</keyword>
<dbReference type="SUPFAM" id="SSF51735">
    <property type="entry name" value="NAD(P)-binding Rossmann-fold domains"/>
    <property type="match status" value="1"/>
</dbReference>
<evidence type="ECO:0000256" key="2">
    <source>
        <dbReference type="ARBA" id="ARBA00023002"/>
    </source>
</evidence>
<dbReference type="AlphaFoldDB" id="A0A6J7Q475"/>